<accession>A0A5N6ZX00</accession>
<dbReference type="AlphaFoldDB" id="A0A5N6ZX00"/>
<gene>
    <name evidence="1" type="ORF">BDV27DRAFT_132402</name>
</gene>
<keyword evidence="2" id="KW-1185">Reference proteome</keyword>
<reference evidence="1 2" key="1">
    <citation type="submission" date="2019-04" db="EMBL/GenBank/DDBJ databases">
        <title>Friends and foes A comparative genomics studyof 23 Aspergillus species from section Flavi.</title>
        <authorList>
            <consortium name="DOE Joint Genome Institute"/>
            <person name="Kjaerbolling I."/>
            <person name="Vesth T."/>
            <person name="Frisvad J.C."/>
            <person name="Nybo J.L."/>
            <person name="Theobald S."/>
            <person name="Kildgaard S."/>
            <person name="Isbrandt T."/>
            <person name="Kuo A."/>
            <person name="Sato A."/>
            <person name="Lyhne E.K."/>
            <person name="Kogle M.E."/>
            <person name="Wiebenga A."/>
            <person name="Kun R.S."/>
            <person name="Lubbers R.J."/>
            <person name="Makela M.R."/>
            <person name="Barry K."/>
            <person name="Chovatia M."/>
            <person name="Clum A."/>
            <person name="Daum C."/>
            <person name="Haridas S."/>
            <person name="He G."/>
            <person name="LaButti K."/>
            <person name="Lipzen A."/>
            <person name="Mondo S."/>
            <person name="Riley R."/>
            <person name="Salamov A."/>
            <person name="Simmons B.A."/>
            <person name="Magnuson J.K."/>
            <person name="Henrissat B."/>
            <person name="Mortensen U.H."/>
            <person name="Larsen T.O."/>
            <person name="Devries R.P."/>
            <person name="Grigoriev I.V."/>
            <person name="Machida M."/>
            <person name="Baker S.E."/>
            <person name="Andersen M.R."/>
        </authorList>
    </citation>
    <scope>NUCLEOTIDE SEQUENCE [LARGE SCALE GENOMIC DNA]</scope>
    <source>
        <strain evidence="1 2">CBS 763.97</strain>
    </source>
</reference>
<proteinExistence type="predicted"/>
<organism evidence="1 2">
    <name type="scientific">Aspergillus caelatus</name>
    <dbReference type="NCBI Taxonomy" id="61420"/>
    <lineage>
        <taxon>Eukaryota</taxon>
        <taxon>Fungi</taxon>
        <taxon>Dikarya</taxon>
        <taxon>Ascomycota</taxon>
        <taxon>Pezizomycotina</taxon>
        <taxon>Eurotiomycetes</taxon>
        <taxon>Eurotiomycetidae</taxon>
        <taxon>Eurotiales</taxon>
        <taxon>Aspergillaceae</taxon>
        <taxon>Aspergillus</taxon>
        <taxon>Aspergillus subgen. Circumdati</taxon>
    </lineage>
</organism>
<name>A0A5N6ZX00_9EURO</name>
<protein>
    <submittedName>
        <fullName evidence="1">Uncharacterized protein</fullName>
    </submittedName>
</protein>
<dbReference type="GeneID" id="43652317"/>
<dbReference type="RefSeq" id="XP_031924969.1">
    <property type="nucleotide sequence ID" value="XM_032067871.1"/>
</dbReference>
<dbReference type="Proteomes" id="UP000326268">
    <property type="component" value="Unassembled WGS sequence"/>
</dbReference>
<sequence length="104" mass="11157">MSNTAQGTFTSDGRGYFTGIYTMPDNTQRTFTGQFSSAVPAYSVPSSTITYDGDLEGIHNVEGVIGASEMDSQLDNGVVLSGRLNAPVNRRYSVMGQGTWSTPY</sequence>
<dbReference type="EMBL" id="ML737721">
    <property type="protein sequence ID" value="KAE8361888.1"/>
    <property type="molecule type" value="Genomic_DNA"/>
</dbReference>
<evidence type="ECO:0000313" key="2">
    <source>
        <dbReference type="Proteomes" id="UP000326268"/>
    </source>
</evidence>
<dbReference type="OrthoDB" id="4482821at2759"/>
<evidence type="ECO:0000313" key="1">
    <source>
        <dbReference type="EMBL" id="KAE8361888.1"/>
    </source>
</evidence>